<evidence type="ECO:0000313" key="2">
    <source>
        <dbReference type="Proteomes" id="UP000807769"/>
    </source>
</evidence>
<dbReference type="AlphaFoldDB" id="A0A9P7E727"/>
<accession>A0A9P7E727</accession>
<reference evidence="1" key="1">
    <citation type="journal article" date="2020" name="New Phytol.">
        <title>Comparative genomics reveals dynamic genome evolution in host specialist ectomycorrhizal fungi.</title>
        <authorList>
            <person name="Lofgren L.A."/>
            <person name="Nguyen N.H."/>
            <person name="Vilgalys R."/>
            <person name="Ruytinx J."/>
            <person name="Liao H.L."/>
            <person name="Branco S."/>
            <person name="Kuo A."/>
            <person name="LaButti K."/>
            <person name="Lipzen A."/>
            <person name="Andreopoulos W."/>
            <person name="Pangilinan J."/>
            <person name="Riley R."/>
            <person name="Hundley H."/>
            <person name="Na H."/>
            <person name="Barry K."/>
            <person name="Grigoriev I.V."/>
            <person name="Stajich J.E."/>
            <person name="Kennedy P.G."/>
        </authorList>
    </citation>
    <scope>NUCLEOTIDE SEQUENCE</scope>
    <source>
        <strain evidence="1">MN1</strain>
    </source>
</reference>
<protein>
    <submittedName>
        <fullName evidence="1">Uncharacterized protein</fullName>
    </submittedName>
</protein>
<evidence type="ECO:0000313" key="1">
    <source>
        <dbReference type="EMBL" id="KAG1812587.1"/>
    </source>
</evidence>
<name>A0A9P7E727_9AGAM</name>
<organism evidence="1 2">
    <name type="scientific">Suillus subaureus</name>
    <dbReference type="NCBI Taxonomy" id="48587"/>
    <lineage>
        <taxon>Eukaryota</taxon>
        <taxon>Fungi</taxon>
        <taxon>Dikarya</taxon>
        <taxon>Basidiomycota</taxon>
        <taxon>Agaricomycotina</taxon>
        <taxon>Agaricomycetes</taxon>
        <taxon>Agaricomycetidae</taxon>
        <taxon>Boletales</taxon>
        <taxon>Suillineae</taxon>
        <taxon>Suillaceae</taxon>
        <taxon>Suillus</taxon>
    </lineage>
</organism>
<sequence length="216" mass="24108">MSSMNFVRGLHDHYGNKELAKFVTGRKGTYTCCENVGILSRSTRHGFKVDTSGPDTHLGPRRSLTTNFQQRKVASVSGRTLWVAQSVFISKIRVYEEVDHGIEKTDECTAVTIALTIAVASYKLIVERLTFNGSGPDRDLIDGPDSCQAIQGHDDLKTKIFERAGIPRVLFRDSAVKTCRLDYNRILVTVTERRLRVTGAQETPDTGFQGCLRARK</sequence>
<comment type="caution">
    <text evidence="1">The sequence shown here is derived from an EMBL/GenBank/DDBJ whole genome shotgun (WGS) entry which is preliminary data.</text>
</comment>
<keyword evidence="2" id="KW-1185">Reference proteome</keyword>
<dbReference type="RefSeq" id="XP_041190732.1">
    <property type="nucleotide sequence ID" value="XM_041333145.1"/>
</dbReference>
<proteinExistence type="predicted"/>
<dbReference type="EMBL" id="JABBWG010000026">
    <property type="protein sequence ID" value="KAG1812587.1"/>
    <property type="molecule type" value="Genomic_DNA"/>
</dbReference>
<gene>
    <name evidence="1" type="ORF">BJ212DRAFT_1301555</name>
</gene>
<dbReference type="GeneID" id="64627162"/>
<dbReference type="Proteomes" id="UP000807769">
    <property type="component" value="Unassembled WGS sequence"/>
</dbReference>